<dbReference type="GO" id="GO:0031956">
    <property type="term" value="F:medium-chain fatty acid-CoA ligase activity"/>
    <property type="evidence" value="ECO:0007669"/>
    <property type="project" value="TreeGrafter"/>
</dbReference>
<dbReference type="InterPro" id="IPR045851">
    <property type="entry name" value="AMP-bd_C_sf"/>
</dbReference>
<comment type="caution">
    <text evidence="5">The sequence shown here is derived from an EMBL/GenBank/DDBJ whole genome shotgun (WGS) entry which is preliminary data.</text>
</comment>
<dbReference type="SUPFAM" id="SSF56801">
    <property type="entry name" value="Acetyl-CoA synthetase-like"/>
    <property type="match status" value="1"/>
</dbReference>
<dbReference type="PANTHER" id="PTHR43201:SF5">
    <property type="entry name" value="MEDIUM-CHAIN ACYL-COA LIGASE ACSF2, MITOCHONDRIAL"/>
    <property type="match status" value="1"/>
</dbReference>
<keyword evidence="6" id="KW-1185">Reference proteome</keyword>
<sequence length="575" mass="62827">MILSSPDRIADYRRRGWWGDLRVDDLLRKAVADQPGDSPCLLDPLNRTALVGGAPKRLSFPDIDRAVDGLAAGFLDLGLHKGDVVAAQMPNIVEGVLLLLACARLGLILCPVPMQYREHELRHILGLVDARMFVTVPELHGFAHAAMALGLQDELPGIAHVGVFGAGVPLGAVRLDDLLAGRADRAAVLDYSAKNPIDPMEVFTICWTSGTEAKPKGVPRNHAQWMANMVACVECGDLKPGDRLLSPFPMVNVAAIGGLVLPWLQTQGVLAQHHPFDLPTFLRQIAEEKINYTIAPPAILNMLLKNDAMLAQTDVSTMRTMGSGSAPLAPWMVKGWQERFGITVINIFGSNEGTSLFSTGHDIPDPEERAQYFPRFGVEGITWPSHCARMIRTRLVDPETEEEITAPNVPGELRIDGAMKFDGYWNSPDLNATAFDAQGYFKTGDTFEIAGDGERARYYHFVGRSKEIIIRGGVNISPAELDAVIESHPKLQEAACAGYVDDRLGERVCAVVVPKPGQDITLPELVDYLQSKQMAVYKLPERLMTMPALPRNALGKVVRRTLAVEVAKQIAAEMV</sequence>
<dbReference type="Pfam" id="PF13193">
    <property type="entry name" value="AMP-binding_C"/>
    <property type="match status" value="1"/>
</dbReference>
<dbReference type="Pfam" id="PF00501">
    <property type="entry name" value="AMP-binding"/>
    <property type="match status" value="1"/>
</dbReference>
<evidence type="ECO:0000256" key="1">
    <source>
        <dbReference type="ARBA" id="ARBA00006432"/>
    </source>
</evidence>
<dbReference type="Gene3D" id="3.40.50.12780">
    <property type="entry name" value="N-terminal domain of ligase-like"/>
    <property type="match status" value="1"/>
</dbReference>
<dbReference type="RefSeq" id="WP_274942231.1">
    <property type="nucleotide sequence ID" value="NZ_JANWOI010000001.1"/>
</dbReference>
<dbReference type="InterPro" id="IPR000873">
    <property type="entry name" value="AMP-dep_synth/lig_dom"/>
</dbReference>
<name>A0A9X3Z5W6_9PROT</name>
<dbReference type="Proteomes" id="UP001141619">
    <property type="component" value="Unassembled WGS sequence"/>
</dbReference>
<dbReference type="GO" id="GO:0006631">
    <property type="term" value="P:fatty acid metabolic process"/>
    <property type="evidence" value="ECO:0007669"/>
    <property type="project" value="TreeGrafter"/>
</dbReference>
<evidence type="ECO:0000259" key="4">
    <source>
        <dbReference type="Pfam" id="PF13193"/>
    </source>
</evidence>
<comment type="similarity">
    <text evidence="1">Belongs to the ATP-dependent AMP-binding enzyme family.</text>
</comment>
<evidence type="ECO:0000259" key="3">
    <source>
        <dbReference type="Pfam" id="PF00501"/>
    </source>
</evidence>
<dbReference type="InterPro" id="IPR025110">
    <property type="entry name" value="AMP-bd_C"/>
</dbReference>
<gene>
    <name evidence="5" type="ORF">NYP16_00950</name>
</gene>
<proteinExistence type="inferred from homology"/>
<feature type="domain" description="AMP-binding enzyme C-terminal" evidence="4">
    <location>
        <begin position="480"/>
        <end position="556"/>
    </location>
</feature>
<dbReference type="PANTHER" id="PTHR43201">
    <property type="entry name" value="ACYL-COA SYNTHETASE"/>
    <property type="match status" value="1"/>
</dbReference>
<evidence type="ECO:0000313" key="6">
    <source>
        <dbReference type="Proteomes" id="UP001141619"/>
    </source>
</evidence>
<dbReference type="EMBL" id="JANWOI010000001">
    <property type="protein sequence ID" value="MDA5192526.1"/>
    <property type="molecule type" value="Genomic_DNA"/>
</dbReference>
<evidence type="ECO:0000313" key="5">
    <source>
        <dbReference type="EMBL" id="MDA5192526.1"/>
    </source>
</evidence>
<evidence type="ECO:0000256" key="2">
    <source>
        <dbReference type="ARBA" id="ARBA00022598"/>
    </source>
</evidence>
<protein>
    <submittedName>
        <fullName evidence="5">AMP-binding protein</fullName>
    </submittedName>
</protein>
<dbReference type="AlphaFoldDB" id="A0A9X3Z5W6"/>
<keyword evidence="2" id="KW-0436">Ligase</keyword>
<dbReference type="CDD" id="cd04433">
    <property type="entry name" value="AFD_class_I"/>
    <property type="match status" value="1"/>
</dbReference>
<organism evidence="5 6">
    <name type="scientific">Govanella unica</name>
    <dbReference type="NCBI Taxonomy" id="2975056"/>
    <lineage>
        <taxon>Bacteria</taxon>
        <taxon>Pseudomonadati</taxon>
        <taxon>Pseudomonadota</taxon>
        <taxon>Alphaproteobacteria</taxon>
        <taxon>Emcibacterales</taxon>
        <taxon>Govanellaceae</taxon>
        <taxon>Govanella</taxon>
    </lineage>
</organism>
<dbReference type="InterPro" id="IPR042099">
    <property type="entry name" value="ANL_N_sf"/>
</dbReference>
<reference evidence="5" key="2">
    <citation type="journal article" date="2023" name="Syst. Appl. Microbiol.">
        <title>Govania unica gen. nov., sp. nov., a rare biosphere bacterium that represents a novel family in the class Alphaproteobacteria.</title>
        <authorList>
            <person name="Vandamme P."/>
            <person name="Peeters C."/>
            <person name="Hettiarachchi A."/>
            <person name="Cnockaert M."/>
            <person name="Carlier A."/>
        </authorList>
    </citation>
    <scope>NUCLEOTIDE SEQUENCE</scope>
    <source>
        <strain evidence="5">LMG 31809</strain>
    </source>
</reference>
<reference evidence="5" key="1">
    <citation type="submission" date="2022-08" db="EMBL/GenBank/DDBJ databases">
        <authorList>
            <person name="Vandamme P."/>
            <person name="Hettiarachchi A."/>
            <person name="Peeters C."/>
            <person name="Cnockaert M."/>
            <person name="Carlier A."/>
        </authorList>
    </citation>
    <scope>NUCLEOTIDE SEQUENCE</scope>
    <source>
        <strain evidence="5">LMG 31809</strain>
    </source>
</reference>
<accession>A0A9X3Z5W6</accession>
<feature type="domain" description="AMP-dependent synthetase/ligase" evidence="3">
    <location>
        <begin position="44"/>
        <end position="425"/>
    </location>
</feature>
<dbReference type="Gene3D" id="3.30.300.30">
    <property type="match status" value="1"/>
</dbReference>